<dbReference type="InterPro" id="IPR002931">
    <property type="entry name" value="Transglutaminase-like"/>
</dbReference>
<dbReference type="SMART" id="SM00460">
    <property type="entry name" value="TGc"/>
    <property type="match status" value="1"/>
</dbReference>
<protein>
    <submittedName>
        <fullName evidence="3">Exported protein</fullName>
    </submittedName>
</protein>
<dbReference type="SUPFAM" id="SSF54001">
    <property type="entry name" value="Cysteine proteinases"/>
    <property type="match status" value="1"/>
</dbReference>
<dbReference type="Proteomes" id="UP000071601">
    <property type="component" value="Unassembled WGS sequence"/>
</dbReference>
<reference evidence="3 4" key="1">
    <citation type="submission" date="2016-02" db="EMBL/GenBank/DDBJ databases">
        <authorList>
            <consortium name="Pathogen Informatics"/>
        </authorList>
    </citation>
    <scope>NUCLEOTIDE SEQUENCE [LARGE SCALE GENOMIC DNA]</scope>
    <source>
        <strain evidence="3 4">SS985</strain>
    </source>
</reference>
<dbReference type="Gene3D" id="3.10.620.30">
    <property type="match status" value="1"/>
</dbReference>
<sequence length="591" mass="68479">MHCMYGEFLSYITYYYDMRLSSLNPGRMKGHEMRKNRFLYKKMLVLSLSSVFFAVDTLCGNAIVCAQSPQMSSNIEADSEIVNDAQISEISSAETSETNDISVVQTQEESPDSAINLPQPASDKIVEDIEAEKRIVRYKVRYMDNLSQQELNSNIKLGIVGETVTEKAQVIKGYRPNDETKVIKLSEKPGDITFEYIKEEPKIGNYEVKYIDEYSKETLYTYKVEKLGIVGDIITEKALDFKGYRLVSDPVQTFELKEDESEKIVFRYRKNRETMPLDEYLREEIDFDNPIPKKTIDEDFTNNLQGAVEYVTKAIYERQLNVVFYGSKNQAQEVVDRITDLTVNGANIKFVTNFTVQTEQSSKSGIYKNVIGFTYPESDEKMRRLEKEISKITHSLQTSFNEYTSDIDKVKRIHDYLIEKLSFYKNPTPGKLHSNRQGNDVHFSTAAVFDNEGVCLAYAMLFGRLAERLNIKTRLVAGIYTPMLTNKVNSYLEKMQETEKKLGAKAFRHRVNHAWNQVEINGKWYHVDTSHDDFRTTPQNKYSYSHFLLSDDSMSRIEIKGYPYTFLRLWNKENAETAYSNYPGKYLFDRD</sequence>
<evidence type="ECO:0000313" key="3">
    <source>
        <dbReference type="EMBL" id="CYX97529.1"/>
    </source>
</evidence>
<evidence type="ECO:0000259" key="2">
    <source>
        <dbReference type="SMART" id="SM00460"/>
    </source>
</evidence>
<organism evidence="3 4">
    <name type="scientific">Streptococcus suis</name>
    <dbReference type="NCBI Taxonomy" id="1307"/>
    <lineage>
        <taxon>Bacteria</taxon>
        <taxon>Bacillati</taxon>
        <taxon>Bacillota</taxon>
        <taxon>Bacilli</taxon>
        <taxon>Lactobacillales</taxon>
        <taxon>Streptococcaceae</taxon>
        <taxon>Streptococcus</taxon>
    </lineage>
</organism>
<evidence type="ECO:0000256" key="1">
    <source>
        <dbReference type="ARBA" id="ARBA00022737"/>
    </source>
</evidence>
<dbReference type="Pfam" id="PF01841">
    <property type="entry name" value="Transglut_core"/>
    <property type="match status" value="1"/>
</dbReference>
<dbReference type="InterPro" id="IPR009459">
    <property type="entry name" value="MucBP_dom"/>
</dbReference>
<dbReference type="Pfam" id="PF06458">
    <property type="entry name" value="MucBP"/>
    <property type="match status" value="2"/>
</dbReference>
<accession>A0AB33UFL0</accession>
<gene>
    <name evidence="3" type="ORF">ERS132525_02096</name>
</gene>
<name>A0AB33UFL0_STRSU</name>
<proteinExistence type="predicted"/>
<dbReference type="AlphaFoldDB" id="A0AB33UFL0"/>
<evidence type="ECO:0000313" key="4">
    <source>
        <dbReference type="Proteomes" id="UP000071601"/>
    </source>
</evidence>
<dbReference type="EMBL" id="FILR01000034">
    <property type="protein sequence ID" value="CYX97529.1"/>
    <property type="molecule type" value="Genomic_DNA"/>
</dbReference>
<comment type="caution">
    <text evidence="3">The sequence shown here is derived from an EMBL/GenBank/DDBJ whole genome shotgun (WGS) entry which is preliminary data.</text>
</comment>
<keyword evidence="1" id="KW-0677">Repeat</keyword>
<dbReference type="InterPro" id="IPR038765">
    <property type="entry name" value="Papain-like_cys_pep_sf"/>
</dbReference>
<feature type="domain" description="Transglutaminase-like" evidence="2">
    <location>
        <begin position="447"/>
        <end position="531"/>
    </location>
</feature>